<evidence type="ECO:0000313" key="2">
    <source>
        <dbReference type="EMBL" id="CAB5208816.1"/>
    </source>
</evidence>
<protein>
    <submittedName>
        <fullName evidence="2">Uncharacterized protein</fullName>
    </submittedName>
</protein>
<dbReference type="EMBL" id="LR796187">
    <property type="protein sequence ID" value="CAB4126041.1"/>
    <property type="molecule type" value="Genomic_DNA"/>
</dbReference>
<reference evidence="2" key="1">
    <citation type="submission" date="2020-05" db="EMBL/GenBank/DDBJ databases">
        <authorList>
            <person name="Chiriac C."/>
            <person name="Salcher M."/>
            <person name="Ghai R."/>
            <person name="Kavagutti S V."/>
        </authorList>
    </citation>
    <scope>NUCLEOTIDE SEQUENCE</scope>
</reference>
<accession>A0A6J7WDJ2</accession>
<name>A0A6J7WDJ2_9CAUD</name>
<proteinExistence type="predicted"/>
<dbReference type="EMBL" id="LR798231">
    <property type="protein sequence ID" value="CAB5208816.1"/>
    <property type="molecule type" value="Genomic_DNA"/>
</dbReference>
<organism evidence="2">
    <name type="scientific">uncultured Caudovirales phage</name>
    <dbReference type="NCBI Taxonomy" id="2100421"/>
    <lineage>
        <taxon>Viruses</taxon>
        <taxon>Duplodnaviria</taxon>
        <taxon>Heunggongvirae</taxon>
        <taxon>Uroviricota</taxon>
        <taxon>Caudoviricetes</taxon>
        <taxon>Peduoviridae</taxon>
        <taxon>Maltschvirus</taxon>
        <taxon>Maltschvirus maltsch</taxon>
    </lineage>
</organism>
<gene>
    <name evidence="2" type="ORF">UFOVP181_197</name>
    <name evidence="1" type="ORF">UFOVP57_442</name>
</gene>
<evidence type="ECO:0000313" key="1">
    <source>
        <dbReference type="EMBL" id="CAB4126041.1"/>
    </source>
</evidence>
<sequence length="239" mass="26870">MLEDLTVQIDQGKPFPSQYVLELACAAYRVNGNYIKEGEAVYDGEDNFLYIRQANKQMILATADPAFWTGAPADRPALLKIKPEDTELANTIKSYFKKLMFAAVAGDNEFLTTVNSLLNSETIGHRMFGYVACLPSVYKRDYAKTQIKKQANTLDNSYLAMVGERVFDLDCEIIESVKSKNFDAWNITAIINNKMVSWFAKTNMTVGPCVVVKANVKDHSKHWDHGTCVTRLNYVKAAQ</sequence>